<proteinExistence type="predicted"/>
<protein>
    <submittedName>
        <fullName evidence="2">Uncharacterized protein</fullName>
    </submittedName>
</protein>
<evidence type="ECO:0000313" key="3">
    <source>
        <dbReference type="Proteomes" id="UP001601444"/>
    </source>
</evidence>
<dbReference type="RefSeq" id="WP_043656069.1">
    <property type="nucleotide sequence ID" value="NZ_JBIAMX010000004.1"/>
</dbReference>
<keyword evidence="1" id="KW-0732">Signal</keyword>
<comment type="caution">
    <text evidence="2">The sequence shown here is derived from an EMBL/GenBank/DDBJ whole genome shotgun (WGS) entry which is preliminary data.</text>
</comment>
<sequence length="213" mass="21848">MRHLSFPRRFTAALAAVTAAAGIALAAPAGAEPPTPTPTVDLAQAVARLRVTAADDPGALAAIDRLTASGEVPVALPAQPFQIPATSDVGQNGGGGVYGSGIALDMDGFRFGFFGGPGTISPNQNGAELQVMWLNLATFQSGSAVLTEHQDNPIDTTIRTGVLNPGGAGGPIVAMVWGSLWHRWPVPVDDAHPDGFAYAKATIQQPSFGAVWN</sequence>
<gene>
    <name evidence="2" type="ORF">ACFYTF_09950</name>
</gene>
<organism evidence="2 3">
    <name type="scientific">Nocardia thailandica</name>
    <dbReference type="NCBI Taxonomy" id="257275"/>
    <lineage>
        <taxon>Bacteria</taxon>
        <taxon>Bacillati</taxon>
        <taxon>Actinomycetota</taxon>
        <taxon>Actinomycetes</taxon>
        <taxon>Mycobacteriales</taxon>
        <taxon>Nocardiaceae</taxon>
        <taxon>Nocardia</taxon>
    </lineage>
</organism>
<feature type="chain" id="PRO_5046834360" evidence="1">
    <location>
        <begin position="27"/>
        <end position="213"/>
    </location>
</feature>
<keyword evidence="3" id="KW-1185">Reference proteome</keyword>
<feature type="signal peptide" evidence="1">
    <location>
        <begin position="1"/>
        <end position="26"/>
    </location>
</feature>
<evidence type="ECO:0000256" key="1">
    <source>
        <dbReference type="SAM" id="SignalP"/>
    </source>
</evidence>
<accession>A0ABW6PLA7</accession>
<dbReference type="Proteomes" id="UP001601444">
    <property type="component" value="Unassembled WGS sequence"/>
</dbReference>
<reference evidence="2 3" key="1">
    <citation type="submission" date="2024-10" db="EMBL/GenBank/DDBJ databases">
        <title>The Natural Products Discovery Center: Release of the First 8490 Sequenced Strains for Exploring Actinobacteria Biosynthetic Diversity.</title>
        <authorList>
            <person name="Kalkreuter E."/>
            <person name="Kautsar S.A."/>
            <person name="Yang D."/>
            <person name="Bader C.D."/>
            <person name="Teijaro C.N."/>
            <person name="Fluegel L."/>
            <person name="Davis C.M."/>
            <person name="Simpson J.R."/>
            <person name="Lauterbach L."/>
            <person name="Steele A.D."/>
            <person name="Gui C."/>
            <person name="Meng S."/>
            <person name="Li G."/>
            <person name="Viehrig K."/>
            <person name="Ye F."/>
            <person name="Su P."/>
            <person name="Kiefer A.F."/>
            <person name="Nichols A."/>
            <person name="Cepeda A.J."/>
            <person name="Yan W."/>
            <person name="Fan B."/>
            <person name="Jiang Y."/>
            <person name="Adhikari A."/>
            <person name="Zheng C.-J."/>
            <person name="Schuster L."/>
            <person name="Cowan T.M."/>
            <person name="Smanski M.J."/>
            <person name="Chevrette M.G."/>
            <person name="De Carvalho L.P.S."/>
            <person name="Shen B."/>
        </authorList>
    </citation>
    <scope>NUCLEOTIDE SEQUENCE [LARGE SCALE GENOMIC DNA]</scope>
    <source>
        <strain evidence="2 3">NPDC004045</strain>
    </source>
</reference>
<name>A0ABW6PLA7_9NOCA</name>
<evidence type="ECO:0000313" key="2">
    <source>
        <dbReference type="EMBL" id="MFF0543151.1"/>
    </source>
</evidence>
<dbReference type="EMBL" id="JBIAMX010000004">
    <property type="protein sequence ID" value="MFF0543151.1"/>
    <property type="molecule type" value="Genomic_DNA"/>
</dbReference>